<dbReference type="InterPro" id="IPR011766">
    <property type="entry name" value="TPP_enzyme_TPP-bd"/>
</dbReference>
<dbReference type="GO" id="GO:0016831">
    <property type="term" value="F:carboxy-lyase activity"/>
    <property type="evidence" value="ECO:0007669"/>
    <property type="project" value="UniProtKB-KW"/>
</dbReference>
<dbReference type="AlphaFoldDB" id="A0A1V2H1H6"/>
<dbReference type="OrthoDB" id="6843902at2"/>
<dbReference type="PANTHER" id="PTHR42818:SF1">
    <property type="entry name" value="SULFOPYRUVATE DECARBOXYLASE"/>
    <property type="match status" value="1"/>
</dbReference>
<sequence length="198" mass="21299">MGEMTAGGTLDRRAVVAGLLQERRELLVVSALGSPSYDLMAAGDHDRNFYLWAAMGSAAMVGFGLAQAQPDRPVLVLTGDGEQLMGLGALATIALRRPPNLTIVVLDNGHYGETGMQPSHAGRGVELARLAEALDFPSAETITELQGVEPLRRRLHARAGLHLAVVKIEPRNWPRALPPRDGVFVKNRFRQALGHSPS</sequence>
<dbReference type="Proteomes" id="UP000188879">
    <property type="component" value="Unassembled WGS sequence"/>
</dbReference>
<keyword evidence="2" id="KW-0456">Lyase</keyword>
<keyword evidence="1" id="KW-0210">Decarboxylase</keyword>
<accession>A0A1V2H1H6</accession>
<dbReference type="Gene3D" id="3.40.50.970">
    <property type="match status" value="1"/>
</dbReference>
<evidence type="ECO:0000313" key="4">
    <source>
        <dbReference type="EMBL" id="ONG53161.1"/>
    </source>
</evidence>
<dbReference type="InterPro" id="IPR051818">
    <property type="entry name" value="TPP_dependent_decarboxylase"/>
</dbReference>
<dbReference type="EMBL" id="MLCO01000111">
    <property type="protein sequence ID" value="ONG53161.1"/>
    <property type="molecule type" value="Genomic_DNA"/>
</dbReference>
<gene>
    <name evidence="4" type="ORF">BKE38_13170</name>
</gene>
<dbReference type="InterPro" id="IPR029061">
    <property type="entry name" value="THDP-binding"/>
</dbReference>
<feature type="domain" description="Thiamine pyrophosphate enzyme TPP-binding" evidence="3">
    <location>
        <begin position="50"/>
        <end position="137"/>
    </location>
</feature>
<dbReference type="InterPro" id="IPR022494">
    <property type="entry name" value="Sulfopyruvate_deCO2ase_bsu"/>
</dbReference>
<dbReference type="CDD" id="cd03372">
    <property type="entry name" value="TPP_ComE"/>
    <property type="match status" value="1"/>
</dbReference>
<evidence type="ECO:0000313" key="5">
    <source>
        <dbReference type="Proteomes" id="UP000188879"/>
    </source>
</evidence>
<reference evidence="4 5" key="1">
    <citation type="submission" date="2016-10" db="EMBL/GenBank/DDBJ databases">
        <title>Draft Genome sequence of Roseomonas sp. strain M3.</title>
        <authorList>
            <person name="Subhash Y."/>
            <person name="Lee S."/>
        </authorList>
    </citation>
    <scope>NUCLEOTIDE SEQUENCE [LARGE SCALE GENOMIC DNA]</scope>
    <source>
        <strain evidence="4 5">M3</strain>
    </source>
</reference>
<dbReference type="Pfam" id="PF02775">
    <property type="entry name" value="TPP_enzyme_C"/>
    <property type="match status" value="1"/>
</dbReference>
<evidence type="ECO:0000256" key="2">
    <source>
        <dbReference type="ARBA" id="ARBA00023239"/>
    </source>
</evidence>
<organism evidence="4 5">
    <name type="scientific">Teichococcus deserti</name>
    <dbReference type="NCBI Taxonomy" id="1817963"/>
    <lineage>
        <taxon>Bacteria</taxon>
        <taxon>Pseudomonadati</taxon>
        <taxon>Pseudomonadota</taxon>
        <taxon>Alphaproteobacteria</taxon>
        <taxon>Acetobacterales</taxon>
        <taxon>Roseomonadaceae</taxon>
        <taxon>Roseomonas</taxon>
    </lineage>
</organism>
<name>A0A1V2H1H6_9PROT</name>
<keyword evidence="5" id="KW-1185">Reference proteome</keyword>
<comment type="caution">
    <text evidence="4">The sequence shown here is derived from an EMBL/GenBank/DDBJ whole genome shotgun (WGS) entry which is preliminary data.</text>
</comment>
<dbReference type="SUPFAM" id="SSF52518">
    <property type="entry name" value="Thiamin diphosphate-binding fold (THDP-binding)"/>
    <property type="match status" value="1"/>
</dbReference>
<protein>
    <submittedName>
        <fullName evidence="4">Aldehyde dehydrogenase</fullName>
    </submittedName>
</protein>
<proteinExistence type="predicted"/>
<evidence type="ECO:0000259" key="3">
    <source>
        <dbReference type="Pfam" id="PF02775"/>
    </source>
</evidence>
<dbReference type="GO" id="GO:0030976">
    <property type="term" value="F:thiamine pyrophosphate binding"/>
    <property type="evidence" value="ECO:0007669"/>
    <property type="project" value="InterPro"/>
</dbReference>
<dbReference type="PANTHER" id="PTHR42818">
    <property type="entry name" value="SULFOPYRUVATE DECARBOXYLASE SUBUNIT ALPHA"/>
    <property type="match status" value="1"/>
</dbReference>
<evidence type="ECO:0000256" key="1">
    <source>
        <dbReference type="ARBA" id="ARBA00022793"/>
    </source>
</evidence>
<dbReference type="GO" id="GO:0044281">
    <property type="term" value="P:small molecule metabolic process"/>
    <property type="evidence" value="ECO:0007669"/>
    <property type="project" value="UniProtKB-ARBA"/>
</dbReference>